<evidence type="ECO:0000313" key="4">
    <source>
        <dbReference type="Proteomes" id="UP000784294"/>
    </source>
</evidence>
<evidence type="ECO:0000313" key="3">
    <source>
        <dbReference type="EMBL" id="VEL38246.1"/>
    </source>
</evidence>
<gene>
    <name evidence="3" type="ORF">PXEA_LOCUS31686</name>
</gene>
<proteinExistence type="predicted"/>
<protein>
    <submittedName>
        <fullName evidence="3">Uncharacterized protein</fullName>
    </submittedName>
</protein>
<comment type="caution">
    <text evidence="3">The sequence shown here is derived from an EMBL/GenBank/DDBJ whole genome shotgun (WGS) entry which is preliminary data.</text>
</comment>
<dbReference type="Proteomes" id="UP000784294">
    <property type="component" value="Unassembled WGS sequence"/>
</dbReference>
<accession>A0A448XJK5</accession>
<evidence type="ECO:0000256" key="1">
    <source>
        <dbReference type="SAM" id="MobiDB-lite"/>
    </source>
</evidence>
<keyword evidence="2" id="KW-0812">Transmembrane</keyword>
<dbReference type="EMBL" id="CAAALY010257332">
    <property type="protein sequence ID" value="VEL38246.1"/>
    <property type="molecule type" value="Genomic_DNA"/>
</dbReference>
<keyword evidence="2" id="KW-1133">Transmembrane helix</keyword>
<feature type="region of interest" description="Disordered" evidence="1">
    <location>
        <begin position="42"/>
        <end position="65"/>
    </location>
</feature>
<feature type="compositionally biased region" description="Polar residues" evidence="1">
    <location>
        <begin position="42"/>
        <end position="59"/>
    </location>
</feature>
<feature type="transmembrane region" description="Helical" evidence="2">
    <location>
        <begin position="148"/>
        <end position="169"/>
    </location>
</feature>
<keyword evidence="4" id="KW-1185">Reference proteome</keyword>
<name>A0A448XJK5_9PLAT</name>
<organism evidence="3 4">
    <name type="scientific">Protopolystoma xenopodis</name>
    <dbReference type="NCBI Taxonomy" id="117903"/>
    <lineage>
        <taxon>Eukaryota</taxon>
        <taxon>Metazoa</taxon>
        <taxon>Spiralia</taxon>
        <taxon>Lophotrochozoa</taxon>
        <taxon>Platyhelminthes</taxon>
        <taxon>Monogenea</taxon>
        <taxon>Polyopisthocotylea</taxon>
        <taxon>Polystomatidea</taxon>
        <taxon>Polystomatidae</taxon>
        <taxon>Protopolystoma</taxon>
    </lineage>
</organism>
<evidence type="ECO:0000256" key="2">
    <source>
        <dbReference type="SAM" id="Phobius"/>
    </source>
</evidence>
<keyword evidence="2" id="KW-0472">Membrane</keyword>
<dbReference type="AlphaFoldDB" id="A0A448XJK5"/>
<sequence length="232" mass="25119">MATDLMMSEILGTNSSCSTISALPELRRSDHLHEALLGECSNSSNSTGSHQFHQTSITKFQRHQYQDQRDANAPAGLAIELDSVDIAAGHFKACDTSKENGLSIITSGAKDEVSLTSTVDRLVPKTTGRRECLPAPQPDTSNFSLMNLLCNLASLLFALAVVGTLTYIANISNSKHDTINILTEATTNSKYAPNITTLNKVVFNSVVKLNAIRVVTISRKVEVSIILDWSLL</sequence>
<reference evidence="3" key="1">
    <citation type="submission" date="2018-11" db="EMBL/GenBank/DDBJ databases">
        <authorList>
            <consortium name="Pathogen Informatics"/>
        </authorList>
    </citation>
    <scope>NUCLEOTIDE SEQUENCE</scope>
</reference>